<dbReference type="EMBL" id="GG666560">
    <property type="protein sequence ID" value="EEN55420.1"/>
    <property type="molecule type" value="Genomic_DNA"/>
</dbReference>
<dbReference type="AlphaFoldDB" id="C3YW91"/>
<evidence type="ECO:0000256" key="1">
    <source>
        <dbReference type="SAM" id="MobiDB-lite"/>
    </source>
</evidence>
<evidence type="ECO:0008006" key="3">
    <source>
        <dbReference type="Google" id="ProtNLM"/>
    </source>
</evidence>
<protein>
    <recommendedName>
        <fullName evidence="3">C2H2-type domain-containing protein</fullName>
    </recommendedName>
</protein>
<feature type="region of interest" description="Disordered" evidence="1">
    <location>
        <begin position="104"/>
        <end position="129"/>
    </location>
</feature>
<dbReference type="PANTHER" id="PTHR47027:SF20">
    <property type="entry name" value="REVERSE TRANSCRIPTASE-LIKE PROTEIN WITH RNA-DIRECTED DNA POLYMERASE DOMAIN"/>
    <property type="match status" value="1"/>
</dbReference>
<reference evidence="2" key="1">
    <citation type="journal article" date="2008" name="Nature">
        <title>The amphioxus genome and the evolution of the chordate karyotype.</title>
        <authorList>
            <consortium name="US DOE Joint Genome Institute (JGI-PGF)"/>
            <person name="Putnam N.H."/>
            <person name="Butts T."/>
            <person name="Ferrier D.E.K."/>
            <person name="Furlong R.F."/>
            <person name="Hellsten U."/>
            <person name="Kawashima T."/>
            <person name="Robinson-Rechavi M."/>
            <person name="Shoguchi E."/>
            <person name="Terry A."/>
            <person name="Yu J.-K."/>
            <person name="Benito-Gutierrez E.L."/>
            <person name="Dubchak I."/>
            <person name="Garcia-Fernandez J."/>
            <person name="Gibson-Brown J.J."/>
            <person name="Grigoriev I.V."/>
            <person name="Horton A.C."/>
            <person name="de Jong P.J."/>
            <person name="Jurka J."/>
            <person name="Kapitonov V.V."/>
            <person name="Kohara Y."/>
            <person name="Kuroki Y."/>
            <person name="Lindquist E."/>
            <person name="Lucas S."/>
            <person name="Osoegawa K."/>
            <person name="Pennacchio L.A."/>
            <person name="Salamov A.A."/>
            <person name="Satou Y."/>
            <person name="Sauka-Spengler T."/>
            <person name="Schmutz J."/>
            <person name="Shin-I T."/>
            <person name="Toyoda A."/>
            <person name="Bronner-Fraser M."/>
            <person name="Fujiyama A."/>
            <person name="Holland L.Z."/>
            <person name="Holland P.W.H."/>
            <person name="Satoh N."/>
            <person name="Rokhsar D.S."/>
        </authorList>
    </citation>
    <scope>NUCLEOTIDE SEQUENCE [LARGE SCALE GENOMIC DNA]</scope>
    <source>
        <strain evidence="2">S238N-H82</strain>
        <tissue evidence="2">Testes</tissue>
    </source>
</reference>
<accession>C3YW91</accession>
<dbReference type="InParanoid" id="C3YW91"/>
<proteinExistence type="predicted"/>
<organism>
    <name type="scientific">Branchiostoma floridae</name>
    <name type="common">Florida lancelet</name>
    <name type="synonym">Amphioxus</name>
    <dbReference type="NCBI Taxonomy" id="7739"/>
    <lineage>
        <taxon>Eukaryota</taxon>
        <taxon>Metazoa</taxon>
        <taxon>Chordata</taxon>
        <taxon>Cephalochordata</taxon>
        <taxon>Leptocardii</taxon>
        <taxon>Amphioxiformes</taxon>
        <taxon>Branchiostomatidae</taxon>
        <taxon>Branchiostoma</taxon>
    </lineage>
</organism>
<gene>
    <name evidence="2" type="ORF">BRAFLDRAFT_102686</name>
</gene>
<evidence type="ECO:0000313" key="2">
    <source>
        <dbReference type="EMBL" id="EEN55420.1"/>
    </source>
</evidence>
<dbReference type="eggNOG" id="KOG1075">
    <property type="taxonomic scope" value="Eukaryota"/>
</dbReference>
<sequence>MDINWQDFITNNEVLKRANICSIEAMLMSRQLRWAGHLARMEDTRMPKAVFYGELCLGKRARGAPRKRYKDQLKQQLRVAGIPEADWENRAASRANWRTLTRRGADALETKRHDHAEERRRRRKEAADQTVSSAQFTCQQCSRVCRSKIGLFSHMRACRPSRTSHESSTTGKEP</sequence>
<name>C3YW91_BRAFL</name>
<feature type="compositionally biased region" description="Basic and acidic residues" evidence="1">
    <location>
        <begin position="104"/>
        <end position="119"/>
    </location>
</feature>
<dbReference type="PANTHER" id="PTHR47027">
    <property type="entry name" value="REVERSE TRANSCRIPTASE DOMAIN-CONTAINING PROTEIN"/>
    <property type="match status" value="1"/>
</dbReference>